<dbReference type="Gene3D" id="1.10.10.1210">
    <property type="entry name" value="MAGE homology domain, winged helix WH2 motif"/>
    <property type="match status" value="1"/>
</dbReference>
<dbReference type="PROSITE" id="PS50838">
    <property type="entry name" value="MAGE"/>
    <property type="match status" value="1"/>
</dbReference>
<organism evidence="3 4">
    <name type="scientific">Orchesella dallaii</name>
    <dbReference type="NCBI Taxonomy" id="48710"/>
    <lineage>
        <taxon>Eukaryota</taxon>
        <taxon>Metazoa</taxon>
        <taxon>Ecdysozoa</taxon>
        <taxon>Arthropoda</taxon>
        <taxon>Hexapoda</taxon>
        <taxon>Collembola</taxon>
        <taxon>Entomobryomorpha</taxon>
        <taxon>Entomobryoidea</taxon>
        <taxon>Orchesellidae</taxon>
        <taxon>Orchesellinae</taxon>
        <taxon>Orchesella</taxon>
    </lineage>
</organism>
<dbReference type="EMBL" id="CAXLJM020000086">
    <property type="protein sequence ID" value="CAL8131174.1"/>
    <property type="molecule type" value="Genomic_DNA"/>
</dbReference>
<feature type="compositionally biased region" description="Basic and acidic residues" evidence="1">
    <location>
        <begin position="77"/>
        <end position="89"/>
    </location>
</feature>
<evidence type="ECO:0000259" key="2">
    <source>
        <dbReference type="PROSITE" id="PS50838"/>
    </source>
</evidence>
<name>A0ABP1RMV0_9HEXA</name>
<dbReference type="InterPro" id="IPR037445">
    <property type="entry name" value="MAGE"/>
</dbReference>
<dbReference type="Gene3D" id="1.10.10.1200">
    <property type="entry name" value="MAGE homology domain, winged helix WH1 motif"/>
    <property type="match status" value="1"/>
</dbReference>
<protein>
    <recommendedName>
        <fullName evidence="2">MAGE domain-containing protein</fullName>
    </recommendedName>
</protein>
<dbReference type="SMART" id="SM01373">
    <property type="entry name" value="MAGE"/>
    <property type="match status" value="1"/>
</dbReference>
<feature type="compositionally biased region" description="Low complexity" evidence="1">
    <location>
        <begin position="24"/>
        <end position="47"/>
    </location>
</feature>
<feature type="compositionally biased region" description="Basic residues" evidence="1">
    <location>
        <begin position="93"/>
        <end position="106"/>
    </location>
</feature>
<dbReference type="InterPro" id="IPR002190">
    <property type="entry name" value="MHD_dom"/>
</dbReference>
<dbReference type="Pfam" id="PF01454">
    <property type="entry name" value="MAGE"/>
    <property type="match status" value="1"/>
</dbReference>
<sequence>MSDHVFSQLHMPPVFSDESDSEPDQSSNQMDQSSNQMDQSNNQMDQSTIQMDQCANQLDQCSIQNGSVDDVPSNEMEQPRNNKDDEGLFKKPCVPKRHQLRSRRQRGSQQNQSPNQAEEAPSFFGTFSPPKPLTVHEMVKNSMNYFLIMQDKKVPVKRADLVRIALGSQSKRLPEVLTKLQKVLEETFGMRLITLNKTQKGFTIVSNPTTEGEEERQEEEDKMDVDVEPQVAEEPQVDEEPQAGPSTSSHSINNDKKGKGKKDSMKKLVRVNKPQKPVRMYMLVSKLRGNAAASVMNRELESGTKLSVIFLVLSTIFMEGKPMHEDKFWRIVEEMEFHKILGLKRETFSTYVRLQYVNTAYLAAEVDEDGCNLYSWGVRAELEYSKLQMLKFVQEQTAGTELLDFQNQCKAIMKGDNVEDKEELRQLLEERNTQCNNTRYHVSVEEFFDDSSVSSDCDSIDYRLLDIESPGELSDTNYSTVSSVVGIPTNAAAKTTTNLPSESESD</sequence>
<feature type="region of interest" description="Disordered" evidence="1">
    <location>
        <begin position="204"/>
        <end position="269"/>
    </location>
</feature>
<gene>
    <name evidence="3" type="ORF">ODALV1_LOCUS24058</name>
</gene>
<dbReference type="PANTHER" id="PTHR11736">
    <property type="entry name" value="MELANOMA-ASSOCIATED ANTIGEN MAGE ANTIGEN"/>
    <property type="match status" value="1"/>
</dbReference>
<keyword evidence="4" id="KW-1185">Reference proteome</keyword>
<comment type="caution">
    <text evidence="3">The sequence shown here is derived from an EMBL/GenBank/DDBJ whole genome shotgun (WGS) entry which is preliminary data.</text>
</comment>
<reference evidence="3 4" key="1">
    <citation type="submission" date="2024-08" db="EMBL/GenBank/DDBJ databases">
        <authorList>
            <person name="Cucini C."/>
            <person name="Frati F."/>
        </authorList>
    </citation>
    <scope>NUCLEOTIDE SEQUENCE [LARGE SCALE GENOMIC DNA]</scope>
</reference>
<feature type="region of interest" description="Disordered" evidence="1">
    <location>
        <begin position="1"/>
        <end position="126"/>
    </location>
</feature>
<feature type="domain" description="MAGE" evidence="2">
    <location>
        <begin position="135"/>
        <end position="206"/>
    </location>
</feature>
<dbReference type="PANTHER" id="PTHR11736:SF14">
    <property type="entry name" value="NSE3 HOMOLOG, SMC5-SMC6 COMPLEX COMPONENT"/>
    <property type="match status" value="1"/>
</dbReference>
<evidence type="ECO:0000313" key="3">
    <source>
        <dbReference type="EMBL" id="CAL8131174.1"/>
    </source>
</evidence>
<proteinExistence type="predicted"/>
<evidence type="ECO:0000256" key="1">
    <source>
        <dbReference type="SAM" id="MobiDB-lite"/>
    </source>
</evidence>
<accession>A0ABP1RMV0</accession>
<feature type="compositionally biased region" description="Basic and acidic residues" evidence="1">
    <location>
        <begin position="253"/>
        <end position="266"/>
    </location>
</feature>
<dbReference type="InterPro" id="IPR041898">
    <property type="entry name" value="MAGE_WH1"/>
</dbReference>
<dbReference type="Proteomes" id="UP001642540">
    <property type="component" value="Unassembled WGS sequence"/>
</dbReference>
<feature type="compositionally biased region" description="Acidic residues" evidence="1">
    <location>
        <begin position="211"/>
        <end position="227"/>
    </location>
</feature>
<dbReference type="InterPro" id="IPR041899">
    <property type="entry name" value="MAGE_WH2"/>
</dbReference>
<evidence type="ECO:0000313" key="4">
    <source>
        <dbReference type="Proteomes" id="UP001642540"/>
    </source>
</evidence>
<feature type="compositionally biased region" description="Polar residues" evidence="1">
    <location>
        <begin position="48"/>
        <end position="67"/>
    </location>
</feature>